<organism evidence="1 2">
    <name type="scientific">Caerostris darwini</name>
    <dbReference type="NCBI Taxonomy" id="1538125"/>
    <lineage>
        <taxon>Eukaryota</taxon>
        <taxon>Metazoa</taxon>
        <taxon>Ecdysozoa</taxon>
        <taxon>Arthropoda</taxon>
        <taxon>Chelicerata</taxon>
        <taxon>Arachnida</taxon>
        <taxon>Araneae</taxon>
        <taxon>Araneomorphae</taxon>
        <taxon>Entelegynae</taxon>
        <taxon>Araneoidea</taxon>
        <taxon>Araneidae</taxon>
        <taxon>Caerostris</taxon>
    </lineage>
</organism>
<keyword evidence="2" id="KW-1185">Reference proteome</keyword>
<evidence type="ECO:0000313" key="2">
    <source>
        <dbReference type="Proteomes" id="UP001054837"/>
    </source>
</evidence>
<reference evidence="1 2" key="1">
    <citation type="submission" date="2021-06" db="EMBL/GenBank/DDBJ databases">
        <title>Caerostris darwini draft genome.</title>
        <authorList>
            <person name="Kono N."/>
            <person name="Arakawa K."/>
        </authorList>
    </citation>
    <scope>NUCLEOTIDE SEQUENCE [LARGE SCALE GENOMIC DNA]</scope>
</reference>
<evidence type="ECO:0000313" key="1">
    <source>
        <dbReference type="EMBL" id="GIY22413.1"/>
    </source>
</evidence>
<comment type="caution">
    <text evidence="1">The sequence shown here is derived from an EMBL/GenBank/DDBJ whole genome shotgun (WGS) entry which is preliminary data.</text>
</comment>
<name>A0AAV4RR19_9ARAC</name>
<gene>
    <name evidence="1" type="ORF">CDAR_591171</name>
</gene>
<dbReference type="Proteomes" id="UP001054837">
    <property type="component" value="Unassembled WGS sequence"/>
</dbReference>
<accession>A0AAV4RR19</accession>
<sequence>MLIKNDHIDHLERIRIFLFQLSGKPFCTTDLSYPSLETLDTASFSNFPSLISKPNIVFSCHYGLFRKLSFKQSLKCQLRKGHQKNSVSFVNSAFKGNEDP</sequence>
<protein>
    <submittedName>
        <fullName evidence="1">Uncharacterized protein</fullName>
    </submittedName>
</protein>
<proteinExistence type="predicted"/>
<dbReference type="EMBL" id="BPLQ01006436">
    <property type="protein sequence ID" value="GIY22413.1"/>
    <property type="molecule type" value="Genomic_DNA"/>
</dbReference>
<dbReference type="AlphaFoldDB" id="A0AAV4RR19"/>